<accession>G5AFR0</accession>
<proteinExistence type="predicted"/>
<sequence>MQNCFPTIFPNGEGGINPLEDVEDRIHEYDLAEYCAHLMKWHDRRYVIHGNFKFFCLNLIQHRQIDSLVRRVNCQPTLQYLESLKPYFSSVRGSGFYWANVRYELMSMIGNRVLPTRWPTFFLTLSAADTV</sequence>
<dbReference type="OMA" id="LYWANIR"/>
<evidence type="ECO:0008006" key="3">
    <source>
        <dbReference type="Google" id="ProtNLM"/>
    </source>
</evidence>
<dbReference type="GeneID" id="20661926"/>
<dbReference type="RefSeq" id="XP_009538957.1">
    <property type="nucleotide sequence ID" value="XM_009540662.1"/>
</dbReference>
<dbReference type="EMBL" id="JH159166">
    <property type="protein sequence ID" value="EGZ05426.1"/>
    <property type="molecule type" value="Genomic_DNA"/>
</dbReference>
<name>G5AFR0_PHYSP</name>
<reference evidence="1 2" key="1">
    <citation type="journal article" date="2006" name="Science">
        <title>Phytophthora genome sequences uncover evolutionary origins and mechanisms of pathogenesis.</title>
        <authorList>
            <person name="Tyler B.M."/>
            <person name="Tripathy S."/>
            <person name="Zhang X."/>
            <person name="Dehal P."/>
            <person name="Jiang R.H."/>
            <person name="Aerts A."/>
            <person name="Arredondo F.D."/>
            <person name="Baxter L."/>
            <person name="Bensasson D."/>
            <person name="Beynon J.L."/>
            <person name="Chapman J."/>
            <person name="Damasceno C.M."/>
            <person name="Dorrance A.E."/>
            <person name="Dou D."/>
            <person name="Dickerman A.W."/>
            <person name="Dubchak I.L."/>
            <person name="Garbelotto M."/>
            <person name="Gijzen M."/>
            <person name="Gordon S.G."/>
            <person name="Govers F."/>
            <person name="Grunwald N.J."/>
            <person name="Huang W."/>
            <person name="Ivors K.L."/>
            <person name="Jones R.W."/>
            <person name="Kamoun S."/>
            <person name="Krampis K."/>
            <person name="Lamour K.H."/>
            <person name="Lee M.K."/>
            <person name="McDonald W.H."/>
            <person name="Medina M."/>
            <person name="Meijer H.J."/>
            <person name="Nordberg E.K."/>
            <person name="Maclean D.J."/>
            <person name="Ospina-Giraldo M.D."/>
            <person name="Morris P.F."/>
            <person name="Phuntumart V."/>
            <person name="Putnam N.H."/>
            <person name="Rash S."/>
            <person name="Rose J.K."/>
            <person name="Sakihama Y."/>
            <person name="Salamov A.A."/>
            <person name="Savidor A."/>
            <person name="Scheuring C.F."/>
            <person name="Smith B.M."/>
            <person name="Sobral B.W."/>
            <person name="Terry A."/>
            <person name="Torto-Alalibo T.A."/>
            <person name="Win J."/>
            <person name="Xu Z."/>
            <person name="Zhang H."/>
            <person name="Grigoriev I.V."/>
            <person name="Rokhsar D.S."/>
            <person name="Boore J.L."/>
        </authorList>
    </citation>
    <scope>NUCLEOTIDE SEQUENCE [LARGE SCALE GENOMIC DNA]</scope>
    <source>
        <strain evidence="1 2">P6497</strain>
    </source>
</reference>
<dbReference type="InParanoid" id="G5AFR0"/>
<protein>
    <recommendedName>
        <fullName evidence="3">Helitron helicase-like domain-containing protein</fullName>
    </recommendedName>
</protein>
<dbReference type="Proteomes" id="UP000002640">
    <property type="component" value="Unassembled WGS sequence"/>
</dbReference>
<dbReference type="AlphaFoldDB" id="G5AFR0"/>
<evidence type="ECO:0000313" key="2">
    <source>
        <dbReference type="Proteomes" id="UP000002640"/>
    </source>
</evidence>
<dbReference type="KEGG" id="psoj:PHYSODRAFT_533941"/>
<gene>
    <name evidence="1" type="ORF">PHYSODRAFT_533941</name>
</gene>
<organism evidence="1 2">
    <name type="scientific">Phytophthora sojae (strain P6497)</name>
    <name type="common">Soybean stem and root rot agent</name>
    <name type="synonym">Phytophthora megasperma f. sp. glycines</name>
    <dbReference type="NCBI Taxonomy" id="1094619"/>
    <lineage>
        <taxon>Eukaryota</taxon>
        <taxon>Sar</taxon>
        <taxon>Stramenopiles</taxon>
        <taxon>Oomycota</taxon>
        <taxon>Peronosporomycetes</taxon>
        <taxon>Peronosporales</taxon>
        <taxon>Peronosporaceae</taxon>
        <taxon>Phytophthora</taxon>
    </lineage>
</organism>
<keyword evidence="2" id="KW-1185">Reference proteome</keyword>
<evidence type="ECO:0000313" key="1">
    <source>
        <dbReference type="EMBL" id="EGZ05426.1"/>
    </source>
</evidence>